<reference evidence="1 2" key="1">
    <citation type="journal article" date="2018" name="PLoS Genet.">
        <title>Population sequencing reveals clonal diversity and ancestral inbreeding in the grapevine cultivar Chardonnay.</title>
        <authorList>
            <person name="Roach M.J."/>
            <person name="Johnson D.L."/>
            <person name="Bohlmann J."/>
            <person name="van Vuuren H.J."/>
            <person name="Jones S.J."/>
            <person name="Pretorius I.S."/>
            <person name="Schmidt S.A."/>
            <person name="Borneman A.R."/>
        </authorList>
    </citation>
    <scope>NUCLEOTIDE SEQUENCE [LARGE SCALE GENOMIC DNA]</scope>
    <source>
        <strain evidence="2">cv. Chardonnay</strain>
        <tissue evidence="1">Leaf</tissue>
    </source>
</reference>
<comment type="caution">
    <text evidence="1">The sequence shown here is derived from an EMBL/GenBank/DDBJ whole genome shotgun (WGS) entry which is preliminary data.</text>
</comment>
<evidence type="ECO:0000313" key="2">
    <source>
        <dbReference type="Proteomes" id="UP000288805"/>
    </source>
</evidence>
<evidence type="ECO:0008006" key="3">
    <source>
        <dbReference type="Google" id="ProtNLM"/>
    </source>
</evidence>
<dbReference type="AlphaFoldDB" id="A0A438D642"/>
<dbReference type="Proteomes" id="UP000288805">
    <property type="component" value="Unassembled WGS sequence"/>
</dbReference>
<evidence type="ECO:0000313" key="1">
    <source>
        <dbReference type="EMBL" id="RVW30955.1"/>
    </source>
</evidence>
<protein>
    <recommendedName>
        <fullName evidence="3">DUF4283 domain-containing protein</fullName>
    </recommendedName>
</protein>
<dbReference type="EMBL" id="QGNW01001776">
    <property type="protein sequence ID" value="RVW30955.1"/>
    <property type="molecule type" value="Genomic_DNA"/>
</dbReference>
<proteinExistence type="predicted"/>
<organism evidence="1 2">
    <name type="scientific">Vitis vinifera</name>
    <name type="common">Grape</name>
    <dbReference type="NCBI Taxonomy" id="29760"/>
    <lineage>
        <taxon>Eukaryota</taxon>
        <taxon>Viridiplantae</taxon>
        <taxon>Streptophyta</taxon>
        <taxon>Embryophyta</taxon>
        <taxon>Tracheophyta</taxon>
        <taxon>Spermatophyta</taxon>
        <taxon>Magnoliopsida</taxon>
        <taxon>eudicotyledons</taxon>
        <taxon>Gunneridae</taxon>
        <taxon>Pentapetalae</taxon>
        <taxon>rosids</taxon>
        <taxon>Vitales</taxon>
        <taxon>Vitaceae</taxon>
        <taxon>Viteae</taxon>
        <taxon>Vitis</taxon>
    </lineage>
</organism>
<accession>A0A438D642</accession>
<gene>
    <name evidence="1" type="ORF">CK203_098732</name>
</gene>
<name>A0A438D642_VITVI</name>
<sequence>MRVIRGEDEVAKGGRSWSVVDSKLFEILLSSWLGGGGRKYRLEQCLNEARRFILCSVRDLEEKKSALFVQKGRGLSNGWNSLAEWLGGLGVVPTGGLKETRVPEVPLRVKGARRFCGERRGPEGFVQGEGGGDKVLRRCCKVEIGKNRRFSLVRGGGKRSARKVKSDETMFGRRLLLFEFEMPSEAEQILARGKRMARILVKRAERVLPNIAQVVPMGRNCGEGGSREGEEAGGSSRVACCGSQREKVEQLNLQLGVDVMSSVGGNATTLPAEAGRLGLETSGLSCGPFGLGLGRPRDKIRSFVGATGGGDLIGPKSSVPFSGALDEYLLRKVRDESGDEDPLVGMMRAALSLEALEVVERALLTSKMELMD</sequence>